<evidence type="ECO:0000256" key="3">
    <source>
        <dbReference type="ARBA" id="ARBA00023163"/>
    </source>
</evidence>
<dbReference type="GO" id="GO:0003700">
    <property type="term" value="F:DNA-binding transcription factor activity"/>
    <property type="evidence" value="ECO:0007669"/>
    <property type="project" value="TreeGrafter"/>
</dbReference>
<keyword evidence="2 5" id="KW-0238">DNA-binding</keyword>
<dbReference type="Gene3D" id="3.40.50.2300">
    <property type="match status" value="2"/>
</dbReference>
<name>A0A3B0C452_9FLAO</name>
<sequence length="399" mass="46166">MAFLTSDNTMNFYSTLDLSVFALPKNSLFDRFTSSFQICTIFIAVKLDSICYCMNKKKYTIKDIAQFAGVSKGTVDRVLHKRGRVSKDAYQKVDRVLKKIDYRPNPIARNLKINKTYKICVLIPDFEIDPYWLPAIEGVRIAAKEFGPFGVVVEEYPYHPNKTVHFVEQSNVAIESNPDALLMVPIFHKESLKVFQNCRQKGIFLASFNNHIDSLSIENFIGQDLVQSGRVAANLIDKVTAEGTHIAIIHIDEELHMRQKEIGFRDYFKEKKRNTKKIITYNLKTDNPDNFKTGFTLFLESHPWITGFFVTNSKAHLLIEFLRTDGRNFTMVGYDLLEENLKHLRKGKIDFLIHQKPKRQAYLGIGYLAEYFLFEKEMPSQELLPIDIVTAENVKYYIN</sequence>
<dbReference type="PROSITE" id="PS50932">
    <property type="entry name" value="HTH_LACI_2"/>
    <property type="match status" value="1"/>
</dbReference>
<accession>A0A3B0C452</accession>
<dbReference type="Pfam" id="PF13407">
    <property type="entry name" value="Peripla_BP_4"/>
    <property type="match status" value="1"/>
</dbReference>
<gene>
    <name evidence="5" type="ORF">D7Z94_07735</name>
</gene>
<dbReference type="AlphaFoldDB" id="A0A3B0C452"/>
<evidence type="ECO:0000313" key="5">
    <source>
        <dbReference type="EMBL" id="RKN80845.1"/>
    </source>
</evidence>
<organism evidence="5 6">
    <name type="scientific">Ulvibacterium marinum</name>
    <dbReference type="NCBI Taxonomy" id="2419782"/>
    <lineage>
        <taxon>Bacteria</taxon>
        <taxon>Pseudomonadati</taxon>
        <taxon>Bacteroidota</taxon>
        <taxon>Flavobacteriia</taxon>
        <taxon>Flavobacteriales</taxon>
        <taxon>Flavobacteriaceae</taxon>
        <taxon>Ulvibacterium</taxon>
    </lineage>
</organism>
<dbReference type="CDD" id="cd01392">
    <property type="entry name" value="HTH_LacI"/>
    <property type="match status" value="1"/>
</dbReference>
<keyword evidence="6" id="KW-1185">Reference proteome</keyword>
<dbReference type="Pfam" id="PF00356">
    <property type="entry name" value="LacI"/>
    <property type="match status" value="1"/>
</dbReference>
<dbReference type="SUPFAM" id="SSF53822">
    <property type="entry name" value="Periplasmic binding protein-like I"/>
    <property type="match status" value="1"/>
</dbReference>
<dbReference type="PANTHER" id="PTHR30146">
    <property type="entry name" value="LACI-RELATED TRANSCRIPTIONAL REPRESSOR"/>
    <property type="match status" value="1"/>
</dbReference>
<keyword evidence="1" id="KW-0805">Transcription regulation</keyword>
<evidence type="ECO:0000256" key="1">
    <source>
        <dbReference type="ARBA" id="ARBA00023015"/>
    </source>
</evidence>
<dbReference type="PROSITE" id="PS00356">
    <property type="entry name" value="HTH_LACI_1"/>
    <property type="match status" value="1"/>
</dbReference>
<dbReference type="InterPro" id="IPR010982">
    <property type="entry name" value="Lambda_DNA-bd_dom_sf"/>
</dbReference>
<feature type="domain" description="HTH lacI-type" evidence="4">
    <location>
        <begin position="59"/>
        <end position="113"/>
    </location>
</feature>
<evidence type="ECO:0000259" key="4">
    <source>
        <dbReference type="PROSITE" id="PS50932"/>
    </source>
</evidence>
<dbReference type="EMBL" id="RBCJ01000002">
    <property type="protein sequence ID" value="RKN80845.1"/>
    <property type="molecule type" value="Genomic_DNA"/>
</dbReference>
<dbReference type="InterPro" id="IPR028082">
    <property type="entry name" value="Peripla_BP_I"/>
</dbReference>
<comment type="caution">
    <text evidence="5">The sequence shown here is derived from an EMBL/GenBank/DDBJ whole genome shotgun (WGS) entry which is preliminary data.</text>
</comment>
<dbReference type="Proteomes" id="UP000276603">
    <property type="component" value="Unassembled WGS sequence"/>
</dbReference>
<reference evidence="5 6" key="1">
    <citation type="submission" date="2018-10" db="EMBL/GenBank/DDBJ databases">
        <title>Ulvibacterium marinum gen. nov., sp. nov., a novel marine bacterium of the family Flavobacteriaceae, isolated from a culture of the green alga Ulva prolifera.</title>
        <authorList>
            <person name="Zhang Z."/>
        </authorList>
    </citation>
    <scope>NUCLEOTIDE SEQUENCE [LARGE SCALE GENOMIC DNA]</scope>
    <source>
        <strain evidence="5 6">CCMM003</strain>
    </source>
</reference>
<keyword evidence="3" id="KW-0804">Transcription</keyword>
<dbReference type="InterPro" id="IPR000843">
    <property type="entry name" value="HTH_LacI"/>
</dbReference>
<dbReference type="SUPFAM" id="SSF47413">
    <property type="entry name" value="lambda repressor-like DNA-binding domains"/>
    <property type="match status" value="1"/>
</dbReference>
<dbReference type="Gene3D" id="1.10.260.40">
    <property type="entry name" value="lambda repressor-like DNA-binding domains"/>
    <property type="match status" value="1"/>
</dbReference>
<proteinExistence type="predicted"/>
<protein>
    <submittedName>
        <fullName evidence="5">LacI family DNA-binding transcriptional regulator</fullName>
    </submittedName>
</protein>
<dbReference type="InterPro" id="IPR025997">
    <property type="entry name" value="SBP_2_dom"/>
</dbReference>
<evidence type="ECO:0000313" key="6">
    <source>
        <dbReference type="Proteomes" id="UP000276603"/>
    </source>
</evidence>
<dbReference type="SMART" id="SM00354">
    <property type="entry name" value="HTH_LACI"/>
    <property type="match status" value="1"/>
</dbReference>
<evidence type="ECO:0000256" key="2">
    <source>
        <dbReference type="ARBA" id="ARBA00023125"/>
    </source>
</evidence>
<dbReference type="GO" id="GO:0000976">
    <property type="term" value="F:transcription cis-regulatory region binding"/>
    <property type="evidence" value="ECO:0007669"/>
    <property type="project" value="TreeGrafter"/>
</dbReference>
<dbReference type="PANTHER" id="PTHR30146:SF144">
    <property type="entry name" value="LACI-FAMILY TRANSCRIPTION REGULATOR"/>
    <property type="match status" value="1"/>
</dbReference>